<name>A0A7C0X8L5_UNCW3</name>
<dbReference type="AlphaFoldDB" id="A0A7C0X8L5"/>
<dbReference type="EMBL" id="DRBW01000040">
    <property type="protein sequence ID" value="HDM89781.1"/>
    <property type="molecule type" value="Genomic_DNA"/>
</dbReference>
<comment type="caution">
    <text evidence="2">The sequence shown here is derived from an EMBL/GenBank/DDBJ whole genome shotgun (WGS) entry which is preliminary data.</text>
</comment>
<dbReference type="InterPro" id="IPR028098">
    <property type="entry name" value="Glyco_trans_4-like_N"/>
</dbReference>
<evidence type="ECO:0000259" key="1">
    <source>
        <dbReference type="Pfam" id="PF13439"/>
    </source>
</evidence>
<feature type="non-terminal residue" evidence="2">
    <location>
        <position position="252"/>
    </location>
</feature>
<dbReference type="SUPFAM" id="SSF53756">
    <property type="entry name" value="UDP-Glycosyltransferase/glycogen phosphorylase"/>
    <property type="match status" value="1"/>
</dbReference>
<dbReference type="Gene3D" id="3.40.50.2000">
    <property type="entry name" value="Glycogen Phosphorylase B"/>
    <property type="match status" value="2"/>
</dbReference>
<feature type="domain" description="Glycosyltransferase subfamily 4-like N-terminal" evidence="1">
    <location>
        <begin position="28"/>
        <end position="190"/>
    </location>
</feature>
<organism evidence="2">
    <name type="scientific">candidate division WOR-3 bacterium</name>
    <dbReference type="NCBI Taxonomy" id="2052148"/>
    <lineage>
        <taxon>Bacteria</taxon>
        <taxon>Bacteria division WOR-3</taxon>
    </lineage>
</organism>
<sequence length="252" mass="29450">MRLLLLFTYGVTLETWVRKGLLEREKRIYEELLASGHVEEIFWLTYGSEDRTFAKELDKRIKVVPKPSIFKGKLCTFLYSLLMPLVRARHFKEADVIKTNQMKGSWTGVLASFLYGKPLYVRTGYTWSIFSRKMGKKSFLEKISPFIEWLAYRFARRASVTSVADRTYVIKKYGISESKVKWIPNYVDTSIFKPLRSDRYPDRIVFVGRMTYQKNLFSLFDALSGTPYSLDLFGTGELEDELRNYALEIGAR</sequence>
<dbReference type="Proteomes" id="UP000885931">
    <property type="component" value="Unassembled WGS sequence"/>
</dbReference>
<protein>
    <recommendedName>
        <fullName evidence="1">Glycosyltransferase subfamily 4-like N-terminal domain-containing protein</fullName>
    </recommendedName>
</protein>
<evidence type="ECO:0000313" key="2">
    <source>
        <dbReference type="EMBL" id="HDM89781.1"/>
    </source>
</evidence>
<accession>A0A7C0X8L5</accession>
<dbReference type="Pfam" id="PF13439">
    <property type="entry name" value="Glyco_transf_4"/>
    <property type="match status" value="1"/>
</dbReference>
<proteinExistence type="predicted"/>
<reference evidence="2" key="1">
    <citation type="journal article" date="2020" name="mSystems">
        <title>Genome- and Community-Level Interaction Insights into Carbon Utilization and Element Cycling Functions of Hydrothermarchaeota in Hydrothermal Sediment.</title>
        <authorList>
            <person name="Zhou Z."/>
            <person name="Liu Y."/>
            <person name="Xu W."/>
            <person name="Pan J."/>
            <person name="Luo Z.H."/>
            <person name="Li M."/>
        </authorList>
    </citation>
    <scope>NUCLEOTIDE SEQUENCE [LARGE SCALE GENOMIC DNA]</scope>
    <source>
        <strain evidence="2">HyVt-237</strain>
    </source>
</reference>
<gene>
    <name evidence="2" type="ORF">ENG67_01050</name>
</gene>